<reference evidence="1 3" key="1">
    <citation type="journal article" date="2011" name="Nature">
        <title>The Medicago genome provides insight into the evolution of rhizobial symbioses.</title>
        <authorList>
            <person name="Young N.D."/>
            <person name="Debelle F."/>
            <person name="Oldroyd G.E."/>
            <person name="Geurts R."/>
            <person name="Cannon S.B."/>
            <person name="Udvardi M.K."/>
            <person name="Benedito V.A."/>
            <person name="Mayer K.F."/>
            <person name="Gouzy J."/>
            <person name="Schoof H."/>
            <person name="Van de Peer Y."/>
            <person name="Proost S."/>
            <person name="Cook D.R."/>
            <person name="Meyers B.C."/>
            <person name="Spannagl M."/>
            <person name="Cheung F."/>
            <person name="De Mita S."/>
            <person name="Krishnakumar V."/>
            <person name="Gundlach H."/>
            <person name="Zhou S."/>
            <person name="Mudge J."/>
            <person name="Bharti A.K."/>
            <person name="Murray J.D."/>
            <person name="Naoumkina M.A."/>
            <person name="Rosen B."/>
            <person name="Silverstein K.A."/>
            <person name="Tang H."/>
            <person name="Rombauts S."/>
            <person name="Zhao P.X."/>
            <person name="Zhou P."/>
            <person name="Barbe V."/>
            <person name="Bardou P."/>
            <person name="Bechner M."/>
            <person name="Bellec A."/>
            <person name="Berger A."/>
            <person name="Berges H."/>
            <person name="Bidwell S."/>
            <person name="Bisseling T."/>
            <person name="Choisne N."/>
            <person name="Couloux A."/>
            <person name="Denny R."/>
            <person name="Deshpande S."/>
            <person name="Dai X."/>
            <person name="Doyle J.J."/>
            <person name="Dudez A.M."/>
            <person name="Farmer A.D."/>
            <person name="Fouteau S."/>
            <person name="Franken C."/>
            <person name="Gibelin C."/>
            <person name="Gish J."/>
            <person name="Goldstein S."/>
            <person name="Gonzalez A.J."/>
            <person name="Green P.J."/>
            <person name="Hallab A."/>
            <person name="Hartog M."/>
            <person name="Hua A."/>
            <person name="Humphray S.J."/>
            <person name="Jeong D.H."/>
            <person name="Jing Y."/>
            <person name="Jocker A."/>
            <person name="Kenton S.M."/>
            <person name="Kim D.J."/>
            <person name="Klee K."/>
            <person name="Lai H."/>
            <person name="Lang C."/>
            <person name="Lin S."/>
            <person name="Macmil S.L."/>
            <person name="Magdelenat G."/>
            <person name="Matthews L."/>
            <person name="McCorrison J."/>
            <person name="Monaghan E.L."/>
            <person name="Mun J.H."/>
            <person name="Najar F.Z."/>
            <person name="Nicholson C."/>
            <person name="Noirot C."/>
            <person name="O'Bleness M."/>
            <person name="Paule C.R."/>
            <person name="Poulain J."/>
            <person name="Prion F."/>
            <person name="Qin B."/>
            <person name="Qu C."/>
            <person name="Retzel E.F."/>
            <person name="Riddle C."/>
            <person name="Sallet E."/>
            <person name="Samain S."/>
            <person name="Samson N."/>
            <person name="Sanders I."/>
            <person name="Saurat O."/>
            <person name="Scarpelli C."/>
            <person name="Schiex T."/>
            <person name="Segurens B."/>
            <person name="Severin A.J."/>
            <person name="Sherrier D.J."/>
            <person name="Shi R."/>
            <person name="Sims S."/>
            <person name="Singer S.R."/>
            <person name="Sinharoy S."/>
            <person name="Sterck L."/>
            <person name="Viollet A."/>
            <person name="Wang B.B."/>
            <person name="Wang K."/>
            <person name="Wang M."/>
            <person name="Wang X."/>
            <person name="Warfsmann J."/>
            <person name="Weissenbach J."/>
            <person name="White D.D."/>
            <person name="White J.D."/>
            <person name="Wiley G.B."/>
            <person name="Wincker P."/>
            <person name="Xing Y."/>
            <person name="Yang L."/>
            <person name="Yao Z."/>
            <person name="Ying F."/>
            <person name="Zhai J."/>
            <person name="Zhou L."/>
            <person name="Zuber A."/>
            <person name="Denarie J."/>
            <person name="Dixon R.A."/>
            <person name="May G.D."/>
            <person name="Schwartz D.C."/>
            <person name="Rogers J."/>
            <person name="Quetier F."/>
            <person name="Town C.D."/>
            <person name="Roe B.A."/>
        </authorList>
    </citation>
    <scope>NUCLEOTIDE SEQUENCE [LARGE SCALE GENOMIC DNA]</scope>
    <source>
        <strain evidence="1">A17</strain>
        <strain evidence="2 3">cv. Jemalong A17</strain>
    </source>
</reference>
<dbReference type="HOGENOM" id="CLU_2200868_0_0_1"/>
<dbReference type="AlphaFoldDB" id="G7JI19"/>
<dbReference type="PaxDb" id="3880-AES92606"/>
<name>G7JI19_MEDTR</name>
<dbReference type="Proteomes" id="UP000002051">
    <property type="component" value="Chromosome 4"/>
</dbReference>
<accession>G7JI19</accession>
<protein>
    <submittedName>
        <fullName evidence="1 2">Uncharacterized protein</fullName>
    </submittedName>
</protein>
<gene>
    <name evidence="1" type="ordered locus">MTR_4g131890</name>
</gene>
<dbReference type="EnsemblPlants" id="AES92606">
    <property type="protein sequence ID" value="AES92606"/>
    <property type="gene ID" value="MTR_4g131890"/>
</dbReference>
<dbReference type="eggNOG" id="ENOG502SWZE">
    <property type="taxonomic scope" value="Eukaryota"/>
</dbReference>
<reference evidence="2" key="3">
    <citation type="submission" date="2015-04" db="UniProtKB">
        <authorList>
            <consortium name="EnsemblPlants"/>
        </authorList>
    </citation>
    <scope>IDENTIFICATION</scope>
    <source>
        <strain evidence="2">cv. Jemalong A17</strain>
    </source>
</reference>
<sequence length="108" mass="12794">MDIEVEKKIKKDGIEPDVNRTRNLLIWSQTRYHCATDPVVIHFGHTYIYNSTTNICNEFSFFCFDKNEFSYWIKKIADESFYLFFTELGSFGAIQSSSPKIRFLTKNR</sequence>
<reference evidence="1 3" key="2">
    <citation type="journal article" date="2014" name="BMC Genomics">
        <title>An improved genome release (version Mt4.0) for the model legume Medicago truncatula.</title>
        <authorList>
            <person name="Tang H."/>
            <person name="Krishnakumar V."/>
            <person name="Bidwell S."/>
            <person name="Rosen B."/>
            <person name="Chan A."/>
            <person name="Zhou S."/>
            <person name="Gentzbittel L."/>
            <person name="Childs K.L."/>
            <person name="Yandell M."/>
            <person name="Gundlach H."/>
            <person name="Mayer K.F."/>
            <person name="Schwartz D.C."/>
            <person name="Town C.D."/>
        </authorList>
    </citation>
    <scope>GENOME REANNOTATION</scope>
    <source>
        <strain evidence="2 3">cv. Jemalong A17</strain>
    </source>
</reference>
<evidence type="ECO:0000313" key="1">
    <source>
        <dbReference type="EMBL" id="AES92606.1"/>
    </source>
</evidence>
<evidence type="ECO:0000313" key="3">
    <source>
        <dbReference type="Proteomes" id="UP000002051"/>
    </source>
</evidence>
<keyword evidence="3" id="KW-1185">Reference proteome</keyword>
<evidence type="ECO:0000313" key="2">
    <source>
        <dbReference type="EnsemblPlants" id="AES92606"/>
    </source>
</evidence>
<organism evidence="1 3">
    <name type="scientific">Medicago truncatula</name>
    <name type="common">Barrel medic</name>
    <name type="synonym">Medicago tribuloides</name>
    <dbReference type="NCBI Taxonomy" id="3880"/>
    <lineage>
        <taxon>Eukaryota</taxon>
        <taxon>Viridiplantae</taxon>
        <taxon>Streptophyta</taxon>
        <taxon>Embryophyta</taxon>
        <taxon>Tracheophyta</taxon>
        <taxon>Spermatophyta</taxon>
        <taxon>Magnoliopsida</taxon>
        <taxon>eudicotyledons</taxon>
        <taxon>Gunneridae</taxon>
        <taxon>Pentapetalae</taxon>
        <taxon>rosids</taxon>
        <taxon>fabids</taxon>
        <taxon>Fabales</taxon>
        <taxon>Fabaceae</taxon>
        <taxon>Papilionoideae</taxon>
        <taxon>50 kb inversion clade</taxon>
        <taxon>NPAAA clade</taxon>
        <taxon>Hologalegina</taxon>
        <taxon>IRL clade</taxon>
        <taxon>Trifolieae</taxon>
        <taxon>Medicago</taxon>
    </lineage>
</organism>
<dbReference type="EMBL" id="CM001220">
    <property type="protein sequence ID" value="AES92606.1"/>
    <property type="molecule type" value="Genomic_DNA"/>
</dbReference>
<proteinExistence type="predicted"/>